<dbReference type="Proteomes" id="UP001642540">
    <property type="component" value="Unassembled WGS sequence"/>
</dbReference>
<sequence>MYHASLLVLMLFSLCSSSSDFVQLGLKWGEKCKIAGPNEFLKASEECEMSKGLNCQHYQQGYLCGCTIKSSLSWDEHAGECRRKPGQHCPFVNLTANPGAYERLPYNHKCHAKADCVLVQVDTIPEVKVHKSKRSKSDQFATCRCKPGYKESRDGLVCHSVSKAQNIPSATFMTFLVFITVRCL</sequence>
<keyword evidence="1" id="KW-0732">Signal</keyword>
<protein>
    <submittedName>
        <fullName evidence="2">Uncharacterized protein</fullName>
    </submittedName>
</protein>
<gene>
    <name evidence="2" type="ORF">ODALV1_LOCUS13093</name>
</gene>
<name>A0ABP1QMH3_9HEXA</name>
<keyword evidence="3" id="KW-1185">Reference proteome</keyword>
<organism evidence="2 3">
    <name type="scientific">Orchesella dallaii</name>
    <dbReference type="NCBI Taxonomy" id="48710"/>
    <lineage>
        <taxon>Eukaryota</taxon>
        <taxon>Metazoa</taxon>
        <taxon>Ecdysozoa</taxon>
        <taxon>Arthropoda</taxon>
        <taxon>Hexapoda</taxon>
        <taxon>Collembola</taxon>
        <taxon>Entomobryomorpha</taxon>
        <taxon>Entomobryoidea</taxon>
        <taxon>Orchesellidae</taxon>
        <taxon>Orchesellinae</taxon>
        <taxon>Orchesella</taxon>
    </lineage>
</organism>
<evidence type="ECO:0000313" key="2">
    <source>
        <dbReference type="EMBL" id="CAL8108801.1"/>
    </source>
</evidence>
<feature type="chain" id="PRO_5047205945" evidence="1">
    <location>
        <begin position="18"/>
        <end position="184"/>
    </location>
</feature>
<accession>A0ABP1QMH3</accession>
<reference evidence="2 3" key="1">
    <citation type="submission" date="2024-08" db="EMBL/GenBank/DDBJ databases">
        <authorList>
            <person name="Cucini C."/>
            <person name="Frati F."/>
        </authorList>
    </citation>
    <scope>NUCLEOTIDE SEQUENCE [LARGE SCALE GENOMIC DNA]</scope>
</reference>
<proteinExistence type="predicted"/>
<evidence type="ECO:0000313" key="3">
    <source>
        <dbReference type="Proteomes" id="UP001642540"/>
    </source>
</evidence>
<comment type="caution">
    <text evidence="2">The sequence shown here is derived from an EMBL/GenBank/DDBJ whole genome shotgun (WGS) entry which is preliminary data.</text>
</comment>
<dbReference type="Gene3D" id="2.10.25.10">
    <property type="entry name" value="Laminin"/>
    <property type="match status" value="1"/>
</dbReference>
<feature type="signal peptide" evidence="1">
    <location>
        <begin position="1"/>
        <end position="17"/>
    </location>
</feature>
<evidence type="ECO:0000256" key="1">
    <source>
        <dbReference type="SAM" id="SignalP"/>
    </source>
</evidence>
<dbReference type="EMBL" id="CAXLJM020000040">
    <property type="protein sequence ID" value="CAL8108801.1"/>
    <property type="molecule type" value="Genomic_DNA"/>
</dbReference>